<evidence type="ECO:0000313" key="3">
    <source>
        <dbReference type="EMBL" id="EKD44156.1"/>
    </source>
</evidence>
<reference evidence="3" key="1">
    <citation type="journal article" date="2012" name="Science">
        <title>Fermentation, hydrogen, and sulfur metabolism in multiple uncultivated bacterial phyla.</title>
        <authorList>
            <person name="Wrighton K.C."/>
            <person name="Thomas B.C."/>
            <person name="Sharon I."/>
            <person name="Miller C.S."/>
            <person name="Castelle C.J."/>
            <person name="VerBerkmoes N.C."/>
            <person name="Wilkins M.J."/>
            <person name="Hettich R.L."/>
            <person name="Lipton M.S."/>
            <person name="Williams K.H."/>
            <person name="Long P.E."/>
            <person name="Banfield J.F."/>
        </authorList>
    </citation>
    <scope>NUCLEOTIDE SEQUENCE [LARGE SCALE GENOMIC DNA]</scope>
</reference>
<dbReference type="Gene3D" id="1.10.3290.10">
    <property type="entry name" value="Fido-like domain"/>
    <property type="match status" value="1"/>
</dbReference>
<accession>K1Z4K8</accession>
<name>K1Z4K8_9BACT</name>
<dbReference type="SUPFAM" id="SSF140931">
    <property type="entry name" value="Fic-like"/>
    <property type="match status" value="1"/>
</dbReference>
<dbReference type="PROSITE" id="PS51459">
    <property type="entry name" value="FIDO"/>
    <property type="match status" value="1"/>
</dbReference>
<dbReference type="AlphaFoldDB" id="K1Z4K8"/>
<comment type="caution">
    <text evidence="3">The sequence shown here is derived from an EMBL/GenBank/DDBJ whole genome shotgun (WGS) entry which is preliminary data.</text>
</comment>
<proteinExistence type="predicted"/>
<dbReference type="InterPro" id="IPR003812">
    <property type="entry name" value="Fido"/>
</dbReference>
<evidence type="ECO:0000259" key="2">
    <source>
        <dbReference type="PROSITE" id="PS51459"/>
    </source>
</evidence>
<sequence>MAINLTYVPWATPLEVEEVDGLIPGHISTQWQLDEWETVNISKWIQWGRMARSDIFTEQFCRKLHKKMFGDTWQWAGEFRKSDKNIGCPWSKIGLELRETLDTAKYWVKNRTFPIHEIAIRFHHRLVSIHPFPNGNGRFSRAMADILVLRAKETPLAWNSFGNLSNASEIRKDYITALKTADNGDYSDLVKFCSPKK</sequence>
<feature type="domain" description="Fido" evidence="2">
    <location>
        <begin position="56"/>
        <end position="195"/>
    </location>
</feature>
<organism evidence="3">
    <name type="scientific">uncultured bacterium</name>
    <name type="common">gcode 4</name>
    <dbReference type="NCBI Taxonomy" id="1234023"/>
    <lineage>
        <taxon>Bacteria</taxon>
        <taxon>environmental samples</taxon>
    </lineage>
</organism>
<dbReference type="EMBL" id="AMFJ01028953">
    <property type="protein sequence ID" value="EKD44156.1"/>
    <property type="molecule type" value="Genomic_DNA"/>
</dbReference>
<gene>
    <name evidence="3" type="ORF">ACD_71C00222G0015</name>
</gene>
<dbReference type="InterPro" id="IPR013436">
    <property type="entry name" value="Mobile_mystery_prot_B"/>
</dbReference>
<evidence type="ECO:0000256" key="1">
    <source>
        <dbReference type="PIRSR" id="PIRSR640198-1"/>
    </source>
</evidence>
<dbReference type="InterPro" id="IPR040198">
    <property type="entry name" value="Fido_containing"/>
</dbReference>
<protein>
    <submittedName>
        <fullName evidence="3">Fic family toxin-antitoxin system</fullName>
    </submittedName>
</protein>
<feature type="active site" evidence="1">
    <location>
        <position position="130"/>
    </location>
</feature>
<dbReference type="PANTHER" id="PTHR13504:SF39">
    <property type="entry name" value="CELL FILAMENTATION PROTEIN"/>
    <property type="match status" value="1"/>
</dbReference>
<dbReference type="NCBIfam" id="TIGR02613">
    <property type="entry name" value="mob_myst_B"/>
    <property type="match status" value="1"/>
</dbReference>
<dbReference type="InterPro" id="IPR036597">
    <property type="entry name" value="Fido-like_dom_sf"/>
</dbReference>
<dbReference type="PANTHER" id="PTHR13504">
    <property type="entry name" value="FIDO DOMAIN-CONTAINING PROTEIN DDB_G0283145"/>
    <property type="match status" value="1"/>
</dbReference>
<dbReference type="Pfam" id="PF02661">
    <property type="entry name" value="Fic"/>
    <property type="match status" value="1"/>
</dbReference>